<name>A0A382YHP8_9ZZZZ</name>
<gene>
    <name evidence="1" type="ORF">METZ01_LOCUS435608</name>
</gene>
<dbReference type="AlphaFoldDB" id="A0A382YHP8"/>
<protein>
    <submittedName>
        <fullName evidence="1">Uncharacterized protein</fullName>
    </submittedName>
</protein>
<proteinExistence type="predicted"/>
<sequence length="38" mass="4075">MDQPVIGRLVDSVFTSLKTSGTSANIGKFVEFFLSNPA</sequence>
<evidence type="ECO:0000313" key="1">
    <source>
        <dbReference type="EMBL" id="SVD82754.1"/>
    </source>
</evidence>
<reference evidence="1" key="1">
    <citation type="submission" date="2018-05" db="EMBL/GenBank/DDBJ databases">
        <authorList>
            <person name="Lanie J.A."/>
            <person name="Ng W.-L."/>
            <person name="Kazmierczak K.M."/>
            <person name="Andrzejewski T.M."/>
            <person name="Davidsen T.M."/>
            <person name="Wayne K.J."/>
            <person name="Tettelin H."/>
            <person name="Glass J.I."/>
            <person name="Rusch D."/>
            <person name="Podicherti R."/>
            <person name="Tsui H.-C.T."/>
            <person name="Winkler M.E."/>
        </authorList>
    </citation>
    <scope>NUCLEOTIDE SEQUENCE</scope>
</reference>
<dbReference type="EMBL" id="UINC01175887">
    <property type="protein sequence ID" value="SVD82754.1"/>
    <property type="molecule type" value="Genomic_DNA"/>
</dbReference>
<accession>A0A382YHP8</accession>
<organism evidence="1">
    <name type="scientific">marine metagenome</name>
    <dbReference type="NCBI Taxonomy" id="408172"/>
    <lineage>
        <taxon>unclassified sequences</taxon>
        <taxon>metagenomes</taxon>
        <taxon>ecological metagenomes</taxon>
    </lineage>
</organism>